<feature type="signal peptide" evidence="9">
    <location>
        <begin position="1"/>
        <end position="27"/>
    </location>
</feature>
<organism evidence="10 11">
    <name type="scientific">Ornithinimicrobium kibberense</name>
    <dbReference type="NCBI Taxonomy" id="282060"/>
    <lineage>
        <taxon>Bacteria</taxon>
        <taxon>Bacillati</taxon>
        <taxon>Actinomycetota</taxon>
        <taxon>Actinomycetes</taxon>
        <taxon>Micrococcales</taxon>
        <taxon>Ornithinimicrobiaceae</taxon>
        <taxon>Ornithinimicrobium</taxon>
    </lineage>
</organism>
<accession>A0ABV5V0G4</accession>
<evidence type="ECO:0000256" key="6">
    <source>
        <dbReference type="ARBA" id="ARBA00023004"/>
    </source>
</evidence>
<evidence type="ECO:0000256" key="1">
    <source>
        <dbReference type="ARBA" id="ARBA00008520"/>
    </source>
</evidence>
<dbReference type="PROSITE" id="PS51257">
    <property type="entry name" value="PROKAR_LIPOPROTEIN"/>
    <property type="match status" value="1"/>
</dbReference>
<keyword evidence="2" id="KW-0813">Transport</keyword>
<evidence type="ECO:0000256" key="2">
    <source>
        <dbReference type="ARBA" id="ARBA00022448"/>
    </source>
</evidence>
<comment type="similarity">
    <text evidence="1">Belongs to the bacterial solute-binding protein 1 family.</text>
</comment>
<dbReference type="SUPFAM" id="SSF53850">
    <property type="entry name" value="Periplasmic binding protein-like II"/>
    <property type="match status" value="1"/>
</dbReference>
<dbReference type="RefSeq" id="WP_141337284.1">
    <property type="nucleotide sequence ID" value="NZ_JBHMAX010000010.1"/>
</dbReference>
<dbReference type="Proteomes" id="UP001589613">
    <property type="component" value="Unassembled WGS sequence"/>
</dbReference>
<reference evidence="10 11" key="1">
    <citation type="submission" date="2024-09" db="EMBL/GenBank/DDBJ databases">
        <authorList>
            <person name="Sun Q."/>
            <person name="Mori K."/>
        </authorList>
    </citation>
    <scope>NUCLEOTIDE SEQUENCE [LARGE SCALE GENOMIC DNA]</scope>
    <source>
        <strain evidence="10 11">JCM 12763</strain>
    </source>
</reference>
<evidence type="ECO:0000256" key="7">
    <source>
        <dbReference type="ARBA" id="ARBA00023065"/>
    </source>
</evidence>
<keyword evidence="4" id="KW-0479">Metal-binding</keyword>
<comment type="caution">
    <text evidence="10">The sequence shown here is derived from an EMBL/GenBank/DDBJ whole genome shotgun (WGS) entry which is preliminary data.</text>
</comment>
<dbReference type="EMBL" id="JBHMAX010000010">
    <property type="protein sequence ID" value="MFB9731291.1"/>
    <property type="molecule type" value="Genomic_DNA"/>
</dbReference>
<dbReference type="PANTHER" id="PTHR30006">
    <property type="entry name" value="THIAMINE-BINDING PERIPLASMIC PROTEIN-RELATED"/>
    <property type="match status" value="1"/>
</dbReference>
<dbReference type="PANTHER" id="PTHR30006:SF15">
    <property type="entry name" value="IRON-UTILIZATION PERIPLASMIC PROTEIN"/>
    <property type="match status" value="1"/>
</dbReference>
<evidence type="ECO:0000256" key="8">
    <source>
        <dbReference type="SAM" id="MobiDB-lite"/>
    </source>
</evidence>
<dbReference type="PIRSF" id="PIRSF002825">
    <property type="entry name" value="CfbpA"/>
    <property type="match status" value="1"/>
</dbReference>
<proteinExistence type="inferred from homology"/>
<dbReference type="PROSITE" id="PS01037">
    <property type="entry name" value="SBP_BACTERIAL_1"/>
    <property type="match status" value="1"/>
</dbReference>
<evidence type="ECO:0000313" key="11">
    <source>
        <dbReference type="Proteomes" id="UP001589613"/>
    </source>
</evidence>
<dbReference type="Gene3D" id="3.40.190.10">
    <property type="entry name" value="Periplasmic binding protein-like II"/>
    <property type="match status" value="2"/>
</dbReference>
<keyword evidence="6" id="KW-0408">Iron</keyword>
<keyword evidence="5 9" id="KW-0732">Signal</keyword>
<dbReference type="InterPro" id="IPR006061">
    <property type="entry name" value="SBP_1_CS"/>
</dbReference>
<dbReference type="Pfam" id="PF13343">
    <property type="entry name" value="SBP_bac_6"/>
    <property type="match status" value="1"/>
</dbReference>
<protein>
    <submittedName>
        <fullName evidence="10">Iron ABC transporter substrate-binding protein</fullName>
    </submittedName>
</protein>
<evidence type="ECO:0000313" key="10">
    <source>
        <dbReference type="EMBL" id="MFB9731291.1"/>
    </source>
</evidence>
<name>A0ABV5V0G4_9MICO</name>
<evidence type="ECO:0000256" key="5">
    <source>
        <dbReference type="ARBA" id="ARBA00022729"/>
    </source>
</evidence>
<keyword evidence="7" id="KW-0406">Ion transport</keyword>
<evidence type="ECO:0000256" key="3">
    <source>
        <dbReference type="ARBA" id="ARBA00022496"/>
    </source>
</evidence>
<gene>
    <name evidence="10" type="ORF">ACFFN0_04450</name>
</gene>
<feature type="compositionally biased region" description="Low complexity" evidence="8">
    <location>
        <begin position="32"/>
        <end position="55"/>
    </location>
</feature>
<keyword evidence="3" id="KW-0410">Iron transport</keyword>
<sequence length="370" mass="39014">MTLRAPRTVATLAALAALGLTACGSDAEEPAGSDATGTDGADGTDGTTEDAAASAPAEGDGTVTLYSGRNEDLVQPVLDAFTDETGIEVEVRYADTAAMAAQILEEGDNSPAEAFLAQDAGALGAVAKEGRLLELPQETLDLVPETYRSQDGDWVGLTGRARVLVYNKDAVAEDELPSSVQELTEDEWAGRVGIAPTNASFQSFVTAMRVQEGDETARQWLTDMAANDPQVREKNGIIVADVDSGAIDTGLVNHYYLYELAEEQGVPAEELSAALHFFPDGDTGALVNISGIGLVDEQPDGEAQALVDYLLSEAGQTYFVENTHEYPMVEGVEPDASLPPLDSLDVPDIDLNDLDDLQTTIEMISEAGLL</sequence>
<keyword evidence="11" id="KW-1185">Reference proteome</keyword>
<dbReference type="CDD" id="cd13543">
    <property type="entry name" value="PBP2_Fbp"/>
    <property type="match status" value="1"/>
</dbReference>
<dbReference type="InterPro" id="IPR026045">
    <property type="entry name" value="Ferric-bd"/>
</dbReference>
<evidence type="ECO:0000256" key="4">
    <source>
        <dbReference type="ARBA" id="ARBA00022723"/>
    </source>
</evidence>
<feature type="chain" id="PRO_5047341305" evidence="9">
    <location>
        <begin position="28"/>
        <end position="370"/>
    </location>
</feature>
<feature type="region of interest" description="Disordered" evidence="8">
    <location>
        <begin position="26"/>
        <end position="61"/>
    </location>
</feature>
<evidence type="ECO:0000256" key="9">
    <source>
        <dbReference type="SAM" id="SignalP"/>
    </source>
</evidence>